<dbReference type="PANTHER" id="PTHR33169:SF13">
    <property type="entry name" value="PADR-FAMILY TRANSCRIPTIONAL REGULATOR"/>
    <property type="match status" value="1"/>
</dbReference>
<dbReference type="InterPro" id="IPR036388">
    <property type="entry name" value="WH-like_DNA-bd_sf"/>
</dbReference>
<dbReference type="InterPro" id="IPR036390">
    <property type="entry name" value="WH_DNA-bd_sf"/>
</dbReference>
<dbReference type="PANTHER" id="PTHR33169">
    <property type="entry name" value="PADR-FAMILY TRANSCRIPTIONAL REGULATOR"/>
    <property type="match status" value="1"/>
</dbReference>
<dbReference type="AlphaFoldDB" id="W6S410"/>
<dbReference type="EMBL" id="HG917868">
    <property type="protein sequence ID" value="CDM69062.1"/>
    <property type="molecule type" value="Genomic_DNA"/>
</dbReference>
<dbReference type="Pfam" id="PF03551">
    <property type="entry name" value="PadR"/>
    <property type="match status" value="1"/>
</dbReference>
<dbReference type="RefSeq" id="WP_044038712.1">
    <property type="nucleotide sequence ID" value="NZ_HG917868.1"/>
</dbReference>
<dbReference type="KEGG" id="clt:CM240_1904"/>
<dbReference type="PATRIC" id="fig|1216932.3.peg.1903"/>
<dbReference type="Proteomes" id="UP000019426">
    <property type="component" value="Chromosome M2/40_rep1"/>
</dbReference>
<proteinExistence type="predicted"/>
<name>W6S410_9CLOT</name>
<dbReference type="eggNOG" id="COG1695">
    <property type="taxonomic scope" value="Bacteria"/>
</dbReference>
<dbReference type="InterPro" id="IPR052509">
    <property type="entry name" value="Metal_resp_DNA-bind_regulator"/>
</dbReference>
<gene>
    <name evidence="2" type="ORF">CM240_1904</name>
</gene>
<evidence type="ECO:0000259" key="1">
    <source>
        <dbReference type="Pfam" id="PF03551"/>
    </source>
</evidence>
<evidence type="ECO:0000313" key="3">
    <source>
        <dbReference type="Proteomes" id="UP000019426"/>
    </source>
</evidence>
<keyword evidence="3" id="KW-1185">Reference proteome</keyword>
<feature type="domain" description="Transcription regulator PadR N-terminal" evidence="1">
    <location>
        <begin position="25"/>
        <end position="86"/>
    </location>
</feature>
<evidence type="ECO:0000313" key="2">
    <source>
        <dbReference type="EMBL" id="CDM69062.1"/>
    </source>
</evidence>
<organism evidence="2 3">
    <name type="scientific">Clostridium bornimense</name>
    <dbReference type="NCBI Taxonomy" id="1216932"/>
    <lineage>
        <taxon>Bacteria</taxon>
        <taxon>Bacillati</taxon>
        <taxon>Bacillota</taxon>
        <taxon>Clostridia</taxon>
        <taxon>Eubacteriales</taxon>
        <taxon>Clostridiaceae</taxon>
        <taxon>Clostridium</taxon>
    </lineage>
</organism>
<dbReference type="Gene3D" id="1.10.10.10">
    <property type="entry name" value="Winged helix-like DNA-binding domain superfamily/Winged helix DNA-binding domain"/>
    <property type="match status" value="1"/>
</dbReference>
<reference evidence="2 3" key="1">
    <citation type="submission" date="2013-11" db="EMBL/GenBank/DDBJ databases">
        <title>Complete genome sequence of Clostridum sp. M2/40.</title>
        <authorList>
            <person name="Wibberg D."/>
            <person name="Puehler A."/>
            <person name="Schlueter A."/>
        </authorList>
    </citation>
    <scope>NUCLEOTIDE SEQUENCE [LARGE SCALE GENOMIC DNA]</scope>
    <source>
        <strain evidence="3">M2/40</strain>
    </source>
</reference>
<sequence>MPRKNSIDTNQLTDAAFYILSSVVKEQHGYLIMKTIEKFSENEVTIGPASMYTTLKKLLESGLVELSDSDKNKKIYKITDKGMEMLLKEIERKKQMIKFAERFLKLDKEGDYEK</sequence>
<dbReference type="SUPFAM" id="SSF46785">
    <property type="entry name" value="Winged helix' DNA-binding domain"/>
    <property type="match status" value="1"/>
</dbReference>
<accession>W6S410</accession>
<dbReference type="STRING" id="1216932.CM240_1904"/>
<dbReference type="OrthoDB" id="9814826at2"/>
<dbReference type="InterPro" id="IPR005149">
    <property type="entry name" value="Tscrpt_reg_PadR_N"/>
</dbReference>
<protein>
    <submittedName>
        <fullName evidence="2">PadR family transcriptional regulator</fullName>
    </submittedName>
</protein>
<dbReference type="HOGENOM" id="CLU_063440_4_1_9"/>